<dbReference type="EnsemblMetazoa" id="tetur410g00010.1">
    <property type="protein sequence ID" value="tetur410g00010.1"/>
    <property type="gene ID" value="tetur410g00010"/>
</dbReference>
<organism evidence="3 4">
    <name type="scientific">Tetranychus urticae</name>
    <name type="common">Two-spotted spider mite</name>
    <dbReference type="NCBI Taxonomy" id="32264"/>
    <lineage>
        <taxon>Eukaryota</taxon>
        <taxon>Metazoa</taxon>
        <taxon>Ecdysozoa</taxon>
        <taxon>Arthropoda</taxon>
        <taxon>Chelicerata</taxon>
        <taxon>Arachnida</taxon>
        <taxon>Acari</taxon>
        <taxon>Acariformes</taxon>
        <taxon>Trombidiformes</taxon>
        <taxon>Prostigmata</taxon>
        <taxon>Eleutherengona</taxon>
        <taxon>Raphignathae</taxon>
        <taxon>Tetranychoidea</taxon>
        <taxon>Tetranychidae</taxon>
        <taxon>Tetranychus</taxon>
    </lineage>
</organism>
<keyword evidence="2" id="KW-0812">Transmembrane</keyword>
<feature type="region of interest" description="Disordered" evidence="1">
    <location>
        <begin position="89"/>
        <end position="118"/>
    </location>
</feature>
<evidence type="ECO:0000313" key="3">
    <source>
        <dbReference type="EnsemblMetazoa" id="tetur410g00010.1"/>
    </source>
</evidence>
<keyword evidence="2" id="KW-1133">Transmembrane helix</keyword>
<reference evidence="4" key="1">
    <citation type="submission" date="2011-08" db="EMBL/GenBank/DDBJ databases">
        <authorList>
            <person name="Rombauts S."/>
        </authorList>
    </citation>
    <scope>NUCLEOTIDE SEQUENCE</scope>
    <source>
        <strain evidence="4">London</strain>
    </source>
</reference>
<reference evidence="3" key="2">
    <citation type="submission" date="2015-06" db="UniProtKB">
        <authorList>
            <consortium name="EnsemblMetazoa"/>
        </authorList>
    </citation>
    <scope>IDENTIFICATION</scope>
</reference>
<evidence type="ECO:0000256" key="1">
    <source>
        <dbReference type="SAM" id="MobiDB-lite"/>
    </source>
</evidence>
<name>T1L4T0_TETUR</name>
<sequence length="205" mass="23477">MRNNIFFCCKTVHIRFLPKAELLLLEVHRLKLLDLKRKLKESARTKNLEPSTEDLDQMKFRTKGTKMNAHTKKKGTKNVEVQTEANHIESAQAKTRSAQPYKLSKPKLNRPASSPNVPTPFKQVNMRLENLRTLSVAERIFLITFIFISTIFLSLSSSKCSTPNSSNRTFTQHNHACTNGKNEGKLISRKFKICREMNTKSICAI</sequence>
<accession>T1L4T0</accession>
<dbReference type="HOGENOM" id="CLU_2561252_0_0_1"/>
<keyword evidence="2" id="KW-0472">Membrane</keyword>
<evidence type="ECO:0000256" key="2">
    <source>
        <dbReference type="SAM" id="Phobius"/>
    </source>
</evidence>
<evidence type="ECO:0000313" key="4">
    <source>
        <dbReference type="Proteomes" id="UP000015104"/>
    </source>
</evidence>
<proteinExistence type="predicted"/>
<dbReference type="AlphaFoldDB" id="T1L4T0"/>
<dbReference type="Proteomes" id="UP000015104">
    <property type="component" value="Unassembled WGS sequence"/>
</dbReference>
<feature type="transmembrane region" description="Helical" evidence="2">
    <location>
        <begin position="136"/>
        <end position="155"/>
    </location>
</feature>
<protein>
    <submittedName>
        <fullName evidence="3">Uncharacterized protein</fullName>
    </submittedName>
</protein>
<dbReference type="EMBL" id="CAEY01001164">
    <property type="status" value="NOT_ANNOTATED_CDS"/>
    <property type="molecule type" value="Genomic_DNA"/>
</dbReference>
<keyword evidence="4" id="KW-1185">Reference proteome</keyword>